<keyword evidence="2" id="KW-1185">Reference proteome</keyword>
<dbReference type="EMBL" id="JAGFNK010000010">
    <property type="protein sequence ID" value="KAI9512291.1"/>
    <property type="molecule type" value="Genomic_DNA"/>
</dbReference>
<protein>
    <submittedName>
        <fullName evidence="1">Uncharacterized protein</fullName>
    </submittedName>
</protein>
<evidence type="ECO:0000313" key="1">
    <source>
        <dbReference type="EMBL" id="KAI9512291.1"/>
    </source>
</evidence>
<comment type="caution">
    <text evidence="1">The sequence shown here is derived from an EMBL/GenBank/DDBJ whole genome shotgun (WGS) entry which is preliminary data.</text>
</comment>
<organism evidence="1 2">
    <name type="scientific">Russula earlei</name>
    <dbReference type="NCBI Taxonomy" id="71964"/>
    <lineage>
        <taxon>Eukaryota</taxon>
        <taxon>Fungi</taxon>
        <taxon>Dikarya</taxon>
        <taxon>Basidiomycota</taxon>
        <taxon>Agaricomycotina</taxon>
        <taxon>Agaricomycetes</taxon>
        <taxon>Russulales</taxon>
        <taxon>Russulaceae</taxon>
        <taxon>Russula</taxon>
    </lineage>
</organism>
<evidence type="ECO:0000313" key="2">
    <source>
        <dbReference type="Proteomes" id="UP001207468"/>
    </source>
</evidence>
<dbReference type="Proteomes" id="UP001207468">
    <property type="component" value="Unassembled WGS sequence"/>
</dbReference>
<accession>A0ACC0UKV5</accession>
<proteinExistence type="predicted"/>
<name>A0ACC0UKV5_9AGAM</name>
<reference evidence="1" key="1">
    <citation type="submission" date="2021-03" db="EMBL/GenBank/DDBJ databases">
        <title>Evolutionary priming and transition to the ectomycorrhizal habit in an iconic lineage of mushroom-forming fungi: is preadaptation a requirement?</title>
        <authorList>
            <consortium name="DOE Joint Genome Institute"/>
            <person name="Looney B.P."/>
            <person name="Miyauchi S."/>
            <person name="Morin E."/>
            <person name="Drula E."/>
            <person name="Courty P.E."/>
            <person name="Chicoki N."/>
            <person name="Fauchery L."/>
            <person name="Kohler A."/>
            <person name="Kuo A."/>
            <person name="LaButti K."/>
            <person name="Pangilinan J."/>
            <person name="Lipzen A."/>
            <person name="Riley R."/>
            <person name="Andreopoulos W."/>
            <person name="He G."/>
            <person name="Johnson J."/>
            <person name="Barry K.W."/>
            <person name="Grigoriev I.V."/>
            <person name="Nagy L."/>
            <person name="Hibbett D."/>
            <person name="Henrissat B."/>
            <person name="Matheny P.B."/>
            <person name="Labbe J."/>
            <person name="Martin A.F."/>
        </authorList>
    </citation>
    <scope>NUCLEOTIDE SEQUENCE</scope>
    <source>
        <strain evidence="1">BPL698</strain>
    </source>
</reference>
<gene>
    <name evidence="1" type="ORF">F5148DRAFT_1163786</name>
</gene>
<sequence length="151" mass="17018">MRTSSVFVIFCLAVGIAPLFAHPPGDWIPGSSIHLLPLNEQRQGLSMIFLLTSHETALQRALNALPSTPSRDHVAVMNKYLIDTGPLRDSLKQWNKVYQTPEGDHSLRKTDHLRSDIIYSSHKTMMVLNRLVGIHRSSAVESRFSTRTRTD</sequence>